<feature type="transmembrane region" description="Helical" evidence="7">
    <location>
        <begin position="594"/>
        <end position="613"/>
    </location>
</feature>
<feature type="transmembrane region" description="Helical" evidence="7">
    <location>
        <begin position="270"/>
        <end position="289"/>
    </location>
</feature>
<dbReference type="Pfam" id="PF00924">
    <property type="entry name" value="MS_channel_2nd"/>
    <property type="match status" value="1"/>
</dbReference>
<dbReference type="InterPro" id="IPR006685">
    <property type="entry name" value="MscS_channel_2nd"/>
</dbReference>
<keyword evidence="4 7" id="KW-0812">Transmembrane</keyword>
<dbReference type="PANTHER" id="PTHR30347">
    <property type="entry name" value="POTASSIUM CHANNEL RELATED"/>
    <property type="match status" value="1"/>
</dbReference>
<name>A0A7H9BIE5_9NEIS</name>
<evidence type="ECO:0000256" key="6">
    <source>
        <dbReference type="ARBA" id="ARBA00023136"/>
    </source>
</evidence>
<dbReference type="Gene3D" id="1.10.287.1260">
    <property type="match status" value="1"/>
</dbReference>
<evidence type="ECO:0000256" key="2">
    <source>
        <dbReference type="ARBA" id="ARBA00008017"/>
    </source>
</evidence>
<dbReference type="InterPro" id="IPR023408">
    <property type="entry name" value="MscS_beta-dom_sf"/>
</dbReference>
<dbReference type="Proteomes" id="UP000509597">
    <property type="component" value="Chromosome"/>
</dbReference>
<evidence type="ECO:0000256" key="3">
    <source>
        <dbReference type="ARBA" id="ARBA00022475"/>
    </source>
</evidence>
<evidence type="ECO:0000259" key="10">
    <source>
        <dbReference type="Pfam" id="PF21082"/>
    </source>
</evidence>
<feature type="domain" description="Mechanosensitive ion channel MscS" evidence="9">
    <location>
        <begin position="635"/>
        <end position="701"/>
    </location>
</feature>
<gene>
    <name evidence="11" type="ORF">HQ393_09185</name>
</gene>
<feature type="signal peptide" evidence="8">
    <location>
        <begin position="1"/>
        <end position="27"/>
    </location>
</feature>
<dbReference type="AlphaFoldDB" id="A0A7H9BIE5"/>
<feature type="chain" id="PRO_5028932655" evidence="8">
    <location>
        <begin position="28"/>
        <end position="814"/>
    </location>
</feature>
<feature type="transmembrane region" description="Helical" evidence="7">
    <location>
        <begin position="332"/>
        <end position="349"/>
    </location>
</feature>
<evidence type="ECO:0000256" key="5">
    <source>
        <dbReference type="ARBA" id="ARBA00022989"/>
    </source>
</evidence>
<comment type="subcellular location">
    <subcellularLocation>
        <location evidence="1">Cell membrane</location>
        <topology evidence="1">Multi-pass membrane protein</topology>
    </subcellularLocation>
</comment>
<feature type="transmembrane region" description="Helical" evidence="7">
    <location>
        <begin position="619"/>
        <end position="641"/>
    </location>
</feature>
<evidence type="ECO:0000313" key="11">
    <source>
        <dbReference type="EMBL" id="QLG88407.1"/>
    </source>
</evidence>
<accession>A0A7H9BIE5</accession>
<evidence type="ECO:0000313" key="12">
    <source>
        <dbReference type="Proteomes" id="UP000509597"/>
    </source>
</evidence>
<keyword evidence="5 7" id="KW-1133">Transmembrane helix</keyword>
<feature type="transmembrane region" description="Helical" evidence="7">
    <location>
        <begin position="361"/>
        <end position="380"/>
    </location>
</feature>
<dbReference type="GO" id="GO:0008381">
    <property type="term" value="F:mechanosensitive monoatomic ion channel activity"/>
    <property type="evidence" value="ECO:0007669"/>
    <property type="project" value="UniProtKB-ARBA"/>
</dbReference>
<dbReference type="Gene3D" id="3.30.70.100">
    <property type="match status" value="1"/>
</dbReference>
<keyword evidence="8" id="KW-0732">Signal</keyword>
<protein>
    <submittedName>
        <fullName evidence="11">Mechanosensitive ion channel</fullName>
    </submittedName>
</protein>
<reference evidence="11 12" key="1">
    <citation type="submission" date="2020-07" db="EMBL/GenBank/DDBJ databases">
        <title>Complete genome sequence of Chitinibacter sp. 2T18.</title>
        <authorList>
            <person name="Bae J.-W."/>
            <person name="Choi J.-W."/>
        </authorList>
    </citation>
    <scope>NUCLEOTIDE SEQUENCE [LARGE SCALE GENOMIC DNA]</scope>
    <source>
        <strain evidence="11 12">2T18</strain>
    </source>
</reference>
<comment type="similarity">
    <text evidence="2">Belongs to the MscS (TC 1.A.23) family.</text>
</comment>
<dbReference type="InterPro" id="IPR052702">
    <property type="entry name" value="MscS-like_channel"/>
</dbReference>
<feature type="transmembrane region" description="Helical" evidence="7">
    <location>
        <begin position="458"/>
        <end position="481"/>
    </location>
</feature>
<keyword evidence="3" id="KW-1003">Cell membrane</keyword>
<dbReference type="Gene3D" id="2.30.30.60">
    <property type="match status" value="1"/>
</dbReference>
<feature type="transmembrane region" description="Helical" evidence="7">
    <location>
        <begin position="426"/>
        <end position="446"/>
    </location>
</feature>
<evidence type="ECO:0000256" key="1">
    <source>
        <dbReference type="ARBA" id="ARBA00004651"/>
    </source>
</evidence>
<feature type="domain" description="Mechanosensitive ion channel MscS C-terminal" evidence="10">
    <location>
        <begin position="709"/>
        <end position="792"/>
    </location>
</feature>
<feature type="transmembrane region" description="Helical" evidence="7">
    <location>
        <begin position="505"/>
        <end position="525"/>
    </location>
</feature>
<evidence type="ECO:0000256" key="8">
    <source>
        <dbReference type="SAM" id="SignalP"/>
    </source>
</evidence>
<feature type="transmembrane region" description="Helical" evidence="7">
    <location>
        <begin position="531"/>
        <end position="561"/>
    </location>
</feature>
<dbReference type="KEGG" id="chiz:HQ393_09185"/>
<dbReference type="RefSeq" id="WP_179354922.1">
    <property type="nucleotide sequence ID" value="NZ_CP058627.1"/>
</dbReference>
<dbReference type="SUPFAM" id="SSF82689">
    <property type="entry name" value="Mechanosensitive channel protein MscS (YggB), C-terminal domain"/>
    <property type="match status" value="1"/>
</dbReference>
<proteinExistence type="inferred from homology"/>
<dbReference type="SUPFAM" id="SSF50182">
    <property type="entry name" value="Sm-like ribonucleoproteins"/>
    <property type="match status" value="1"/>
</dbReference>
<feature type="transmembrane region" description="Helical" evidence="7">
    <location>
        <begin position="386"/>
        <end position="405"/>
    </location>
</feature>
<sequence>MQIKVAQILSGLACFCLVFFCQSAVFAQLPALLNAAENSPAPERQSIAIADIPSQISSDQILLQDMIKRSANAAPVTDFKPELAAMNTAASQLGQHINVRKLAAMSFSRLETLDRHLSFIDQQASALQAALTVSTQPLSEDIAQLTVRRALWRETTRENTGLLSQQLQKSIEQLDQDFTSAELAVSTPLNALMSLNQQVGGLRNSLLDQQKIVRQYIANTDKLLWNIDSPSLWSAMFNADVSQSINKDQLADSFAIETEFMQQSQQSSRGLHSLLLVLIAVLLILLLWLAKQAKSLPPDLMQARYRPILARPISAWLLLSTTIYLIENVNGSYLRLQILLLLAWLPVMRLQSVRMHQAVGVWMYSTLLFFFVHVMGNVVAYEPLEFRLCLLLNASLMLGTMLVILMRLRARKLDLSPRIQQLSMGFVGLAGALMVVALLCNVFGNVHLATLLVQGTLYSIYMGLFILAARNTVLAYVRLFLTSSTPQLLQRTQHAHRLFGVSQRLFNLALMLAWLIGVLDTFRVLRSTQDMLAALGAFTLAFGSISITVGGIALFFVSVYLSFWLAQTLRSILSEDVLPHMTLPRGVANSVSTMSYYFLLMLGLMVALSAAGFQLTQLAMVLGALSVGIGFGLQTVVNNFVSGLILMVERPIQPGDTVELSGTTGSIRDIGMRTTTLSTFDGADVVVPNGMLLSEKLINWTLNNQRRRIEIPIGVSYDCDPRSVQAILLEVARKTPGVSLEPAPAAVFMGFGESSLDFSVRAWTDHFDQWLMIRSEMALEIHAALKAANIEIPYPQRDIHIRTVADKTITGNAD</sequence>
<dbReference type="Pfam" id="PF21082">
    <property type="entry name" value="MS_channel_3rd"/>
    <property type="match status" value="1"/>
</dbReference>
<dbReference type="InterPro" id="IPR049278">
    <property type="entry name" value="MS_channel_C"/>
</dbReference>
<dbReference type="InterPro" id="IPR011066">
    <property type="entry name" value="MscS_channel_C_sf"/>
</dbReference>
<dbReference type="GO" id="GO:0005886">
    <property type="term" value="C:plasma membrane"/>
    <property type="evidence" value="ECO:0007669"/>
    <property type="project" value="UniProtKB-SubCell"/>
</dbReference>
<dbReference type="InterPro" id="IPR011014">
    <property type="entry name" value="MscS_channel_TM-2"/>
</dbReference>
<dbReference type="SUPFAM" id="SSF82861">
    <property type="entry name" value="Mechanosensitive channel protein MscS (YggB), transmembrane region"/>
    <property type="match status" value="1"/>
</dbReference>
<dbReference type="PANTHER" id="PTHR30347:SF1">
    <property type="entry name" value="MECHANOSENSITIVE CHANNEL MSCK"/>
    <property type="match status" value="1"/>
</dbReference>
<evidence type="ECO:0000256" key="4">
    <source>
        <dbReference type="ARBA" id="ARBA00022692"/>
    </source>
</evidence>
<evidence type="ECO:0000256" key="7">
    <source>
        <dbReference type="SAM" id="Phobius"/>
    </source>
</evidence>
<keyword evidence="12" id="KW-1185">Reference proteome</keyword>
<dbReference type="EMBL" id="CP058627">
    <property type="protein sequence ID" value="QLG88407.1"/>
    <property type="molecule type" value="Genomic_DNA"/>
</dbReference>
<dbReference type="InterPro" id="IPR010920">
    <property type="entry name" value="LSM_dom_sf"/>
</dbReference>
<organism evidence="11 12">
    <name type="scientific">Chitinibacter bivalviorum</name>
    <dbReference type="NCBI Taxonomy" id="2739434"/>
    <lineage>
        <taxon>Bacteria</taxon>
        <taxon>Pseudomonadati</taxon>
        <taxon>Pseudomonadota</taxon>
        <taxon>Betaproteobacteria</taxon>
        <taxon>Neisseriales</taxon>
        <taxon>Chitinibacteraceae</taxon>
        <taxon>Chitinibacter</taxon>
    </lineage>
</organism>
<keyword evidence="6 7" id="KW-0472">Membrane</keyword>
<evidence type="ECO:0000259" key="9">
    <source>
        <dbReference type="Pfam" id="PF00924"/>
    </source>
</evidence>